<name>A0A9J5XS60_SOLCO</name>
<dbReference type="AlphaFoldDB" id="A0A9J5XS60"/>
<feature type="compositionally biased region" description="Basic and acidic residues" evidence="1">
    <location>
        <begin position="66"/>
        <end position="79"/>
    </location>
</feature>
<keyword evidence="3" id="KW-1185">Reference proteome</keyword>
<organism evidence="2 3">
    <name type="scientific">Solanum commersonii</name>
    <name type="common">Commerson's wild potato</name>
    <name type="synonym">Commerson's nightshade</name>
    <dbReference type="NCBI Taxonomy" id="4109"/>
    <lineage>
        <taxon>Eukaryota</taxon>
        <taxon>Viridiplantae</taxon>
        <taxon>Streptophyta</taxon>
        <taxon>Embryophyta</taxon>
        <taxon>Tracheophyta</taxon>
        <taxon>Spermatophyta</taxon>
        <taxon>Magnoliopsida</taxon>
        <taxon>eudicotyledons</taxon>
        <taxon>Gunneridae</taxon>
        <taxon>Pentapetalae</taxon>
        <taxon>asterids</taxon>
        <taxon>lamiids</taxon>
        <taxon>Solanales</taxon>
        <taxon>Solanaceae</taxon>
        <taxon>Solanoideae</taxon>
        <taxon>Solaneae</taxon>
        <taxon>Solanum</taxon>
    </lineage>
</organism>
<evidence type="ECO:0000313" key="2">
    <source>
        <dbReference type="EMBL" id="KAG5589984.1"/>
    </source>
</evidence>
<feature type="region of interest" description="Disordered" evidence="1">
    <location>
        <begin position="24"/>
        <end position="98"/>
    </location>
</feature>
<accession>A0A9J5XS60</accession>
<sequence length="98" mass="11051">MCGKGEQIWNPKQQQNVKFEITNKFEAPRDNESLPKEGKIKNGEGINSKKDTSYENEGNIEEELKDYDGKNQKSGEKKNGVAKVPYTVQEEGQSQTGE</sequence>
<reference evidence="2 3" key="1">
    <citation type="submission" date="2020-09" db="EMBL/GenBank/DDBJ databases">
        <title>De no assembly of potato wild relative species, Solanum commersonii.</title>
        <authorList>
            <person name="Cho K."/>
        </authorList>
    </citation>
    <scope>NUCLEOTIDE SEQUENCE [LARGE SCALE GENOMIC DNA]</scope>
    <source>
        <strain evidence="2">LZ3.2</strain>
        <tissue evidence="2">Leaf</tissue>
    </source>
</reference>
<protein>
    <submittedName>
        <fullName evidence="2">Uncharacterized protein</fullName>
    </submittedName>
</protein>
<gene>
    <name evidence="2" type="ORF">H5410_040498</name>
</gene>
<evidence type="ECO:0000256" key="1">
    <source>
        <dbReference type="SAM" id="MobiDB-lite"/>
    </source>
</evidence>
<dbReference type="Proteomes" id="UP000824120">
    <property type="component" value="Chromosome 8"/>
</dbReference>
<proteinExistence type="predicted"/>
<evidence type="ECO:0000313" key="3">
    <source>
        <dbReference type="Proteomes" id="UP000824120"/>
    </source>
</evidence>
<comment type="caution">
    <text evidence="2">The sequence shown here is derived from an EMBL/GenBank/DDBJ whole genome shotgun (WGS) entry which is preliminary data.</text>
</comment>
<dbReference type="EMBL" id="JACXVP010000008">
    <property type="protein sequence ID" value="KAG5589984.1"/>
    <property type="molecule type" value="Genomic_DNA"/>
</dbReference>
<feature type="compositionally biased region" description="Basic and acidic residues" evidence="1">
    <location>
        <begin position="24"/>
        <end position="53"/>
    </location>
</feature>